<keyword evidence="2" id="KW-1185">Reference proteome</keyword>
<accession>A0ACB7PPK7</accession>
<name>A0ACB7PPK7_9PEZI</name>
<organism evidence="1 2">
    <name type="scientific">Chaetomium tenue</name>
    <dbReference type="NCBI Taxonomy" id="1854479"/>
    <lineage>
        <taxon>Eukaryota</taxon>
        <taxon>Fungi</taxon>
        <taxon>Dikarya</taxon>
        <taxon>Ascomycota</taxon>
        <taxon>Pezizomycotina</taxon>
        <taxon>Sordariomycetes</taxon>
        <taxon>Sordariomycetidae</taxon>
        <taxon>Sordariales</taxon>
        <taxon>Chaetomiaceae</taxon>
        <taxon>Chaetomium</taxon>
    </lineage>
</organism>
<reference evidence="1 2" key="1">
    <citation type="journal article" date="2021" name="Nat. Commun.">
        <title>Genetic determinants of endophytism in the Arabidopsis root mycobiome.</title>
        <authorList>
            <person name="Mesny F."/>
            <person name="Miyauchi S."/>
            <person name="Thiergart T."/>
            <person name="Pickel B."/>
            <person name="Atanasova L."/>
            <person name="Karlsson M."/>
            <person name="Huettel B."/>
            <person name="Barry K.W."/>
            <person name="Haridas S."/>
            <person name="Chen C."/>
            <person name="Bauer D."/>
            <person name="Andreopoulos W."/>
            <person name="Pangilinan J."/>
            <person name="LaButti K."/>
            <person name="Riley R."/>
            <person name="Lipzen A."/>
            <person name="Clum A."/>
            <person name="Drula E."/>
            <person name="Henrissat B."/>
            <person name="Kohler A."/>
            <person name="Grigoriev I.V."/>
            <person name="Martin F.M."/>
            <person name="Hacquard S."/>
        </authorList>
    </citation>
    <scope>NUCLEOTIDE SEQUENCE [LARGE SCALE GENOMIC DNA]</scope>
    <source>
        <strain evidence="1 2">MPI-SDFR-AT-0079</strain>
    </source>
</reference>
<evidence type="ECO:0000313" key="1">
    <source>
        <dbReference type="EMBL" id="KAH6651048.1"/>
    </source>
</evidence>
<dbReference type="Proteomes" id="UP000724584">
    <property type="component" value="Unassembled WGS sequence"/>
</dbReference>
<proteinExistence type="predicted"/>
<dbReference type="EMBL" id="JAGIZQ010000001">
    <property type="protein sequence ID" value="KAH6651048.1"/>
    <property type="molecule type" value="Genomic_DNA"/>
</dbReference>
<evidence type="ECO:0000313" key="2">
    <source>
        <dbReference type="Proteomes" id="UP000724584"/>
    </source>
</evidence>
<protein>
    <submittedName>
        <fullName evidence="1">Uncharacterized protein</fullName>
    </submittedName>
</protein>
<gene>
    <name evidence="1" type="ORF">F5144DRAFT_626005</name>
</gene>
<sequence length="558" mass="59016">MAAQPRFFIVRPDTERVDADGKTYIIPGPLVPLVAVDELPEWLDIPSVPRNLSIAQTMNLSNLGIASKSKDPYAVRIVHHATPLALQRAAAANNAVVAPATQPLSLTPASASNDRKATATPATPTAKPAAHRVGRTQAHQDEAHTDAVSTSTTTASVHNPQPPPPQTQPKHAAITNTNTTPANNTAIASSSSANNTVAKTEYCRHWCRYGNCRWGMRCRYLHAVPTTAAELAAIGLREIPAWWRTVAAGVRANTTPVAGLHPHQHHQQFHQDHHHHQQQQQEHYYHQHQYHQHQYPQHQFHQHHHPQHQYPQHAHPSRYHHPNIYDNHHSQGYHPDQPDPGAAAAGSTGSDRALDPRDIRFAAALQLPLRRAQDHGHTHPAHTGDVSGGAGASGPGASSPGPGTGGSAAVAAVVGARDRSRRAQFREAVALPRELGFGAGGGGGGGGGAGAGHARQRRKGGREINPLQRVHGNGVANRGVVVGRPEEELVAASVAAAAAGGDGGQVQDAIAAELEPEPEPEPVQGDGADGGGEEGEEVSGGIVQPVVAAEDVEKLVDV</sequence>
<comment type="caution">
    <text evidence="1">The sequence shown here is derived from an EMBL/GenBank/DDBJ whole genome shotgun (WGS) entry which is preliminary data.</text>
</comment>